<sequence length="641" mass="71464">NITLNGKCQMKFNLRGFLKIQASLCPEACNCNDMDVFCSNSGLTYVPQILGTHSPAQYLSLGGNFIRSVGTGDFLFYTQLNRLDLQYNVISSIQPRSFESLKKLKELYLGHNRISFLVNQSFSGLSNLLYLDLNKNQLSSVQRDAFNGLVNLRKLRLSGNDVSYLPSGLFSDLKMLELLYLEDNRISSLSRNVFKGLGNLRELYLSRNNVTILSGDVFKHLRSLSDIQLDDNAITRIWNGNFLTLSELKTLSLSNNVITEIDSGAFNGLSKLKVLNVDGNRISAIGKQFLSRSLHLEEIDLSGNQIGTVEESALDGLRFLTVLKLNNNNLRYLNPGVFKTNLQLSILDLHDNPWHCNCGIIDLKNWLKSSSDRILTTFVKCSIPEKLKGMYLDFVSSEVIQSADPACPDTMLSDEPGTFMTGNRLATQRDTEEEKETHTRATATRVFTMPDSFTTVIKNTTKRHITSAESGKPQSLTTQATSSYGNRSMSQNTATPTLVTTTAFNKPSHLKNITPCDYNQNAILNISARVVTSNSAEISWNLARAGKEHVYFRIMYDQFDGNIRFSRFINVNKGNVCNLRDLRASTSYFVCVETVVNEKVCEVAPRDLCIGIVTKGEENSTPDPQLVILYISGANAVAITI</sequence>
<dbReference type="InterPro" id="IPR032675">
    <property type="entry name" value="LRR_dom_sf"/>
</dbReference>
<dbReference type="GeneTree" id="ENSGT00940000161975"/>
<dbReference type="eggNOG" id="KOG0619">
    <property type="taxonomic scope" value="Eukaryota"/>
</dbReference>
<dbReference type="PANTHER" id="PTHR45773:SF5">
    <property type="entry name" value="SLIT AND NTRK-LIKE PROTEIN 5"/>
    <property type="match status" value="1"/>
</dbReference>
<dbReference type="OMA" id="ISCAMCA"/>
<evidence type="ECO:0000313" key="13">
    <source>
        <dbReference type="Proteomes" id="UP000018468"/>
    </source>
</evidence>
<dbReference type="InterPro" id="IPR036116">
    <property type="entry name" value="FN3_sf"/>
</dbReference>
<dbReference type="FunFam" id="3.80.10.10:FF:001360">
    <property type="entry name" value="Uncharacterized protein"/>
    <property type="match status" value="1"/>
</dbReference>
<feature type="region of interest" description="Disordered" evidence="10">
    <location>
        <begin position="464"/>
        <end position="492"/>
    </location>
</feature>
<comment type="similarity">
    <text evidence="2">Belongs to the SLITRK family.</text>
</comment>
<feature type="domain" description="Fibronectin type-III" evidence="11">
    <location>
        <begin position="522"/>
        <end position="617"/>
    </location>
</feature>
<comment type="subcellular location">
    <subcellularLocation>
        <location evidence="1">Membrane</location>
        <topology evidence="1">Single-pass type I membrane protein</topology>
    </subcellularLocation>
</comment>
<dbReference type="Gene3D" id="3.80.10.10">
    <property type="entry name" value="Ribonuclease Inhibitor"/>
    <property type="match status" value="3"/>
</dbReference>
<organism evidence="12 13">
    <name type="scientific">Lepisosteus oculatus</name>
    <name type="common">Spotted gar</name>
    <dbReference type="NCBI Taxonomy" id="7918"/>
    <lineage>
        <taxon>Eukaryota</taxon>
        <taxon>Metazoa</taxon>
        <taxon>Chordata</taxon>
        <taxon>Craniata</taxon>
        <taxon>Vertebrata</taxon>
        <taxon>Euteleostomi</taxon>
        <taxon>Actinopterygii</taxon>
        <taxon>Neopterygii</taxon>
        <taxon>Holostei</taxon>
        <taxon>Semionotiformes</taxon>
        <taxon>Lepisosteidae</taxon>
        <taxon>Lepisosteus</taxon>
    </lineage>
</organism>
<keyword evidence="5" id="KW-0732">Signal</keyword>
<proteinExistence type="inferred from homology"/>
<dbReference type="Bgee" id="ENSLOCG00000007244">
    <property type="expression patterns" value="Expressed in testis"/>
</dbReference>
<evidence type="ECO:0000256" key="10">
    <source>
        <dbReference type="SAM" id="MobiDB-lite"/>
    </source>
</evidence>
<evidence type="ECO:0000256" key="6">
    <source>
        <dbReference type="ARBA" id="ARBA00022737"/>
    </source>
</evidence>
<dbReference type="SMART" id="SM00082">
    <property type="entry name" value="LRRCT"/>
    <property type="match status" value="1"/>
</dbReference>
<dbReference type="GO" id="GO:0005886">
    <property type="term" value="C:plasma membrane"/>
    <property type="evidence" value="ECO:0000318"/>
    <property type="project" value="GO_Central"/>
</dbReference>
<keyword evidence="4" id="KW-0812">Transmembrane</keyword>
<dbReference type="SUPFAM" id="SSF49265">
    <property type="entry name" value="Fibronectin type III"/>
    <property type="match status" value="1"/>
</dbReference>
<dbReference type="HOGENOM" id="CLU_357128_0_0_1"/>
<dbReference type="PROSITE" id="PS50853">
    <property type="entry name" value="FN3"/>
    <property type="match status" value="1"/>
</dbReference>
<keyword evidence="8" id="KW-0472">Membrane</keyword>
<evidence type="ECO:0000313" key="12">
    <source>
        <dbReference type="Ensembl" id="ENSLOCP00000008764.1"/>
    </source>
</evidence>
<dbReference type="InterPro" id="IPR003961">
    <property type="entry name" value="FN3_dom"/>
</dbReference>
<keyword evidence="6" id="KW-0677">Repeat</keyword>
<dbReference type="STRING" id="7918.ENSLOCP00000008764"/>
<dbReference type="FunFam" id="3.80.10.10:FF:000169">
    <property type="entry name" value="TLR4 interactor with leucine rich repeats"/>
    <property type="match status" value="1"/>
</dbReference>
<evidence type="ECO:0000256" key="8">
    <source>
        <dbReference type="ARBA" id="ARBA00023136"/>
    </source>
</evidence>
<accession>W5MK55</accession>
<reference evidence="13" key="1">
    <citation type="submission" date="2011-12" db="EMBL/GenBank/DDBJ databases">
        <title>The Draft Genome of Lepisosteus oculatus.</title>
        <authorList>
            <consortium name="The Broad Institute Genome Assembly &amp; Analysis Group"/>
            <consortium name="Computational R&amp;D Group"/>
            <consortium name="and Sequencing Platform"/>
            <person name="Di Palma F."/>
            <person name="Alfoldi J."/>
            <person name="Johnson J."/>
            <person name="Berlin A."/>
            <person name="Gnerre S."/>
            <person name="Jaffe D."/>
            <person name="MacCallum I."/>
            <person name="Young S."/>
            <person name="Walker B.J."/>
            <person name="Lander E.S."/>
            <person name="Lindblad-Toh K."/>
        </authorList>
    </citation>
    <scope>NUCLEOTIDE SEQUENCE [LARGE SCALE GENOMIC DNA]</scope>
</reference>
<dbReference type="PANTHER" id="PTHR45773">
    <property type="entry name" value="SLIT AND NTRK-LIKE PROTEIN 4-RELATED"/>
    <property type="match status" value="1"/>
</dbReference>
<dbReference type="AlphaFoldDB" id="W5MK55"/>
<reference evidence="12" key="3">
    <citation type="submission" date="2025-09" db="UniProtKB">
        <authorList>
            <consortium name="Ensembl"/>
        </authorList>
    </citation>
    <scope>IDENTIFICATION</scope>
</reference>
<evidence type="ECO:0000256" key="9">
    <source>
        <dbReference type="ARBA" id="ARBA00023157"/>
    </source>
</evidence>
<evidence type="ECO:0000259" key="11">
    <source>
        <dbReference type="PROSITE" id="PS50853"/>
    </source>
</evidence>
<dbReference type="SMART" id="SM00365">
    <property type="entry name" value="LRR_SD22"/>
    <property type="match status" value="6"/>
</dbReference>
<reference evidence="12" key="2">
    <citation type="submission" date="2025-08" db="UniProtKB">
        <authorList>
            <consortium name="Ensembl"/>
        </authorList>
    </citation>
    <scope>IDENTIFICATION</scope>
</reference>
<dbReference type="InParanoid" id="W5MK55"/>
<keyword evidence="9" id="KW-1015">Disulfide bond</keyword>
<dbReference type="InterPro" id="IPR000483">
    <property type="entry name" value="Cys-rich_flank_reg_C"/>
</dbReference>
<dbReference type="Pfam" id="PF13855">
    <property type="entry name" value="LRR_8"/>
    <property type="match status" value="3"/>
</dbReference>
<dbReference type="CDD" id="cd00063">
    <property type="entry name" value="FN3"/>
    <property type="match status" value="1"/>
</dbReference>
<keyword evidence="13" id="KW-1185">Reference proteome</keyword>
<evidence type="ECO:0000256" key="7">
    <source>
        <dbReference type="ARBA" id="ARBA00022989"/>
    </source>
</evidence>
<evidence type="ECO:0000256" key="4">
    <source>
        <dbReference type="ARBA" id="ARBA00022692"/>
    </source>
</evidence>
<keyword evidence="7" id="KW-1133">Transmembrane helix</keyword>
<evidence type="ECO:0000256" key="1">
    <source>
        <dbReference type="ARBA" id="ARBA00004479"/>
    </source>
</evidence>
<dbReference type="InterPro" id="IPR001611">
    <property type="entry name" value="Leu-rich_rpt"/>
</dbReference>
<protein>
    <recommendedName>
        <fullName evidence="11">Fibronectin type-III domain-containing protein</fullName>
    </recommendedName>
</protein>
<dbReference type="InterPro" id="IPR003591">
    <property type="entry name" value="Leu-rich_rpt_typical-subtyp"/>
</dbReference>
<evidence type="ECO:0000256" key="3">
    <source>
        <dbReference type="ARBA" id="ARBA00022614"/>
    </source>
</evidence>
<feature type="compositionally biased region" description="Polar residues" evidence="10">
    <location>
        <begin position="467"/>
        <end position="492"/>
    </location>
</feature>
<dbReference type="SUPFAM" id="SSF52058">
    <property type="entry name" value="L domain-like"/>
    <property type="match status" value="1"/>
</dbReference>
<dbReference type="Proteomes" id="UP000018468">
    <property type="component" value="Linkage group LG12"/>
</dbReference>
<dbReference type="Ensembl" id="ENSLOCT00000008774.1">
    <property type="protein sequence ID" value="ENSLOCP00000008764.1"/>
    <property type="gene ID" value="ENSLOCG00000007244.1"/>
</dbReference>
<dbReference type="Pfam" id="PF00560">
    <property type="entry name" value="LRR_1"/>
    <property type="match status" value="1"/>
</dbReference>
<dbReference type="PROSITE" id="PS51450">
    <property type="entry name" value="LRR"/>
    <property type="match status" value="3"/>
</dbReference>
<keyword evidence="3" id="KW-0433">Leucine-rich repeat</keyword>
<dbReference type="EMBL" id="AHAT01020101">
    <property type="status" value="NOT_ANNOTATED_CDS"/>
    <property type="molecule type" value="Genomic_DNA"/>
</dbReference>
<evidence type="ECO:0000256" key="5">
    <source>
        <dbReference type="ARBA" id="ARBA00022729"/>
    </source>
</evidence>
<dbReference type="SMART" id="SM00369">
    <property type="entry name" value="LRR_TYP"/>
    <property type="match status" value="11"/>
</dbReference>
<name>W5MK55_LEPOC</name>
<evidence type="ECO:0000256" key="2">
    <source>
        <dbReference type="ARBA" id="ARBA00010439"/>
    </source>
</evidence>